<evidence type="ECO:0000256" key="1">
    <source>
        <dbReference type="PIRSR" id="PIRSR601310-1"/>
    </source>
</evidence>
<dbReference type="InterPro" id="IPR039384">
    <property type="entry name" value="HINT"/>
</dbReference>
<comment type="caution">
    <text evidence="5">The sequence shown here is derived from an EMBL/GenBank/DDBJ whole genome shotgun (WGS) entry which is preliminary data.</text>
</comment>
<evidence type="ECO:0000259" key="4">
    <source>
        <dbReference type="PROSITE" id="PS51084"/>
    </source>
</evidence>
<dbReference type="GO" id="GO:0003824">
    <property type="term" value="F:catalytic activity"/>
    <property type="evidence" value="ECO:0007669"/>
    <property type="project" value="InterPro"/>
</dbReference>
<dbReference type="Pfam" id="PF01230">
    <property type="entry name" value="HIT"/>
    <property type="match status" value="1"/>
</dbReference>
<dbReference type="GO" id="GO:0009117">
    <property type="term" value="P:nucleotide metabolic process"/>
    <property type="evidence" value="ECO:0007669"/>
    <property type="project" value="TreeGrafter"/>
</dbReference>
<dbReference type="InterPro" id="IPR036265">
    <property type="entry name" value="HIT-like_sf"/>
</dbReference>
<organism evidence="5 6">
    <name type="scientific">Trametes pubescens</name>
    <name type="common">White-rot fungus</name>
    <dbReference type="NCBI Taxonomy" id="154538"/>
    <lineage>
        <taxon>Eukaryota</taxon>
        <taxon>Fungi</taxon>
        <taxon>Dikarya</taxon>
        <taxon>Basidiomycota</taxon>
        <taxon>Agaricomycotina</taxon>
        <taxon>Agaricomycetes</taxon>
        <taxon>Polyporales</taxon>
        <taxon>Polyporaceae</taxon>
        <taxon>Trametes</taxon>
    </lineage>
</organism>
<gene>
    <name evidence="5" type="ORF">TRAPUB_5449</name>
</gene>
<dbReference type="SUPFAM" id="SSF54197">
    <property type="entry name" value="HIT-like"/>
    <property type="match status" value="1"/>
</dbReference>
<name>A0A1M2V8C7_TRAPU</name>
<accession>A0A1M2V8C7</accession>
<dbReference type="InterPro" id="IPR001310">
    <property type="entry name" value="Histidine_triad_HIT"/>
</dbReference>
<sequence>MATKSLASCIFCKIIKGEIPSFKLIETEKVFSFLDIGPLSKGHALIIPKYHAEKLHELPDEYFTDVLPAAKKIAIALGAENYNLLQVSGRGPCLMLILSRFTRTHLTPLQNNGRIAHQEVDHVHFHVIPKPGPSDTEGLVVGWPAQKPSMDELKKLHEELVSKL</sequence>
<evidence type="ECO:0000313" key="6">
    <source>
        <dbReference type="Proteomes" id="UP000184267"/>
    </source>
</evidence>
<feature type="active site" description="Tele-AMP-histidine intermediate" evidence="1">
    <location>
        <position position="124"/>
    </location>
</feature>
<feature type="domain" description="HIT" evidence="4">
    <location>
        <begin position="10"/>
        <end position="138"/>
    </location>
</feature>
<dbReference type="PRINTS" id="PR00332">
    <property type="entry name" value="HISTRIAD"/>
</dbReference>
<dbReference type="InterPro" id="IPR019808">
    <property type="entry name" value="Histidine_triad_CS"/>
</dbReference>
<reference evidence="5 6" key="1">
    <citation type="submission" date="2016-10" db="EMBL/GenBank/DDBJ databases">
        <title>Genome sequence of the basidiomycete white-rot fungus Trametes pubescens.</title>
        <authorList>
            <person name="Makela M.R."/>
            <person name="Granchi Z."/>
            <person name="Peng M."/>
            <person name="De Vries R.P."/>
            <person name="Grigoriev I."/>
            <person name="Riley R."/>
            <person name="Hilden K."/>
        </authorList>
    </citation>
    <scope>NUCLEOTIDE SEQUENCE [LARGE SCALE GENOMIC DNA]</scope>
    <source>
        <strain evidence="5 6">FBCC735</strain>
    </source>
</reference>
<keyword evidence="6" id="KW-1185">Reference proteome</keyword>
<dbReference type="OrthoDB" id="672793at2759"/>
<dbReference type="PROSITE" id="PS00892">
    <property type="entry name" value="HIT_1"/>
    <property type="match status" value="1"/>
</dbReference>
<dbReference type="PANTHER" id="PTHR46648">
    <property type="entry name" value="HIT FAMILY PROTEIN 1"/>
    <property type="match status" value="1"/>
</dbReference>
<dbReference type="OMA" id="YRVVMNC"/>
<dbReference type="STRING" id="154538.A0A1M2V8C7"/>
<feature type="short sequence motif" description="Histidine triad motif" evidence="2 3">
    <location>
        <begin position="122"/>
        <end position="126"/>
    </location>
</feature>
<evidence type="ECO:0000256" key="3">
    <source>
        <dbReference type="PROSITE-ProRule" id="PRU00464"/>
    </source>
</evidence>
<dbReference type="AlphaFoldDB" id="A0A1M2V8C7"/>
<dbReference type="Gene3D" id="3.30.428.10">
    <property type="entry name" value="HIT-like"/>
    <property type="match status" value="1"/>
</dbReference>
<proteinExistence type="predicted"/>
<dbReference type="InterPro" id="IPR011146">
    <property type="entry name" value="HIT-like"/>
</dbReference>
<dbReference type="PROSITE" id="PS51084">
    <property type="entry name" value="HIT_2"/>
    <property type="match status" value="1"/>
</dbReference>
<evidence type="ECO:0000313" key="5">
    <source>
        <dbReference type="EMBL" id="OJT03858.1"/>
    </source>
</evidence>
<evidence type="ECO:0000256" key="2">
    <source>
        <dbReference type="PIRSR" id="PIRSR601310-3"/>
    </source>
</evidence>
<dbReference type="EMBL" id="MNAD01001590">
    <property type="protein sequence ID" value="OJT03858.1"/>
    <property type="molecule type" value="Genomic_DNA"/>
</dbReference>
<protein>
    <submittedName>
        <fullName evidence="5">Hit family protein 1</fullName>
    </submittedName>
</protein>
<dbReference type="Proteomes" id="UP000184267">
    <property type="component" value="Unassembled WGS sequence"/>
</dbReference>
<dbReference type="PANTHER" id="PTHR46648:SF1">
    <property type="entry name" value="ADENOSINE 5'-MONOPHOSPHORAMIDASE HNT1"/>
    <property type="match status" value="1"/>
</dbReference>
<dbReference type="CDD" id="cd01277">
    <property type="entry name" value="HINT_subgroup"/>
    <property type="match status" value="1"/>
</dbReference>